<dbReference type="RefSeq" id="WP_303308026.1">
    <property type="nucleotide sequence ID" value="NZ_JAODOP010000004.1"/>
</dbReference>
<dbReference type="Pfam" id="PF18962">
    <property type="entry name" value="Por_Secre_tail"/>
    <property type="match status" value="1"/>
</dbReference>
<sequence>MKKTLLALTLSIISISSLMAQSVAVTSLNTNPAEVNSDFIVNIEYSTTNVNDIIYIALELKNSDGNWAATIVEAFVNPVGTSGTDVATSSVITIPSSTTPSADLTGGQYYELKVELNAEGWAGWLAGDYPAMTLVAEGTLSVKENQINQLRVYPNPATKHITIQKSNDKIETITLINLLGESVYSIYKANTNSIDVSNLPSGMYILSVNSGIKVKQTKFVKL</sequence>
<comment type="caution">
    <text evidence="4">The sequence shown here is derived from an EMBL/GenBank/DDBJ whole genome shotgun (WGS) entry which is preliminary data.</text>
</comment>
<evidence type="ECO:0000256" key="2">
    <source>
        <dbReference type="SAM" id="SignalP"/>
    </source>
</evidence>
<accession>A0ABU7XYC6</accession>
<feature type="signal peptide" evidence="2">
    <location>
        <begin position="1"/>
        <end position="20"/>
    </location>
</feature>
<proteinExistence type="predicted"/>
<dbReference type="InterPro" id="IPR026444">
    <property type="entry name" value="Secre_tail"/>
</dbReference>
<keyword evidence="1 2" id="KW-0732">Signal</keyword>
<dbReference type="EMBL" id="JAODOP010000004">
    <property type="protein sequence ID" value="MEF3835747.1"/>
    <property type="molecule type" value="Genomic_DNA"/>
</dbReference>
<keyword evidence="5" id="KW-1185">Reference proteome</keyword>
<dbReference type="Proteomes" id="UP001337305">
    <property type="component" value="Unassembled WGS sequence"/>
</dbReference>
<dbReference type="NCBIfam" id="TIGR04183">
    <property type="entry name" value="Por_Secre_tail"/>
    <property type="match status" value="1"/>
</dbReference>
<evidence type="ECO:0000256" key="1">
    <source>
        <dbReference type="ARBA" id="ARBA00022729"/>
    </source>
</evidence>
<feature type="chain" id="PRO_5046041447" evidence="2">
    <location>
        <begin position="21"/>
        <end position="222"/>
    </location>
</feature>
<reference evidence="4 5" key="1">
    <citation type="submission" date="2022-09" db="EMBL/GenBank/DDBJ databases">
        <title>Genome sequencing of Flavivirga sp. MEBiC05379.</title>
        <authorList>
            <person name="Oh H.-M."/>
            <person name="Kwon K.K."/>
            <person name="Park M.J."/>
            <person name="Yang S.-H."/>
        </authorList>
    </citation>
    <scope>NUCLEOTIDE SEQUENCE [LARGE SCALE GENOMIC DNA]</scope>
    <source>
        <strain evidence="4 5">MEBiC05379</strain>
    </source>
</reference>
<evidence type="ECO:0000313" key="5">
    <source>
        <dbReference type="Proteomes" id="UP001337305"/>
    </source>
</evidence>
<evidence type="ECO:0000313" key="4">
    <source>
        <dbReference type="EMBL" id="MEF3835747.1"/>
    </source>
</evidence>
<name>A0ABU7XYC6_9FLAO</name>
<organism evidence="4 5">
    <name type="scientific">Flavivirga spongiicola</name>
    <dbReference type="NCBI Taxonomy" id="421621"/>
    <lineage>
        <taxon>Bacteria</taxon>
        <taxon>Pseudomonadati</taxon>
        <taxon>Bacteroidota</taxon>
        <taxon>Flavobacteriia</taxon>
        <taxon>Flavobacteriales</taxon>
        <taxon>Flavobacteriaceae</taxon>
        <taxon>Flavivirga</taxon>
    </lineage>
</organism>
<gene>
    <name evidence="4" type="ORF">N1F79_21660</name>
</gene>
<evidence type="ECO:0000259" key="3">
    <source>
        <dbReference type="Pfam" id="PF18962"/>
    </source>
</evidence>
<feature type="domain" description="Secretion system C-terminal sorting" evidence="3">
    <location>
        <begin position="152"/>
        <end position="220"/>
    </location>
</feature>
<protein>
    <submittedName>
        <fullName evidence="4">T9SS type A sorting domain-containing protein</fullName>
    </submittedName>
</protein>